<dbReference type="PATRIC" id="fig|593117.10.peg.1385"/>
<dbReference type="AlphaFoldDB" id="C5A6M4"/>
<name>C5A6M4_THEGJ</name>
<dbReference type="InterPro" id="IPR027417">
    <property type="entry name" value="P-loop_NTPase"/>
</dbReference>
<dbReference type="OrthoDB" id="132045at2157"/>
<gene>
    <name evidence="2" type="ordered locus">TGAM_1384</name>
</gene>
<dbReference type="PANTHER" id="PTHR34704">
    <property type="entry name" value="ATPASE"/>
    <property type="match status" value="1"/>
</dbReference>
<dbReference type="EMBL" id="CP001398">
    <property type="protein sequence ID" value="ACS33886.1"/>
    <property type="molecule type" value="Genomic_DNA"/>
</dbReference>
<dbReference type="RefSeq" id="WP_015858998.1">
    <property type="nucleotide sequence ID" value="NC_012804.1"/>
</dbReference>
<dbReference type="HOGENOM" id="CLU_671970_0_0_2"/>
<protein>
    <recommendedName>
        <fullName evidence="1">AAA domain-containing protein</fullName>
    </recommendedName>
</protein>
<dbReference type="GeneID" id="7988117"/>
<sequence>MRIIPRKIERAFLKYPDWKMLYGRRKTGKTFLVEHFLDYDEFFFVNKDSTVHDRLSNDKMTYQEFMRLFPRLVKEKRRIVIDEFHRLPEGFLDLLHTYSTEQDSQVILVTSTMWLAQRLLSMRESPLLGIAFLVKIGLIDEREILVELSKEVKRKELIEASTYLREPMLVPAYKPPLRDFLTGFFSSSGSFVSELVGETFSEEGHELTRVYLGIMMEVANGKGTSTELSSALFSRGLLKKDNPGTLQKYLTILTKMGILRKFLVQGKRRKKFVYRHASPLLDLHFYLEAKYAYTELETSVEFIRRAVDYKLPRHVEDFIADLLAKAYGLRRVSVELPQLELDIALQGFKRLELVGEVKWKDRVKREEVRKIEEKLSRFDCRRVLIVPSEDVLEREPEGIEVLTPRDLLEIAKESLKKTLNMEHL</sequence>
<evidence type="ECO:0000313" key="3">
    <source>
        <dbReference type="Proteomes" id="UP000001488"/>
    </source>
</evidence>
<dbReference type="eggNOG" id="arCOG03166">
    <property type="taxonomic scope" value="Archaea"/>
</dbReference>
<accession>C5A6M4</accession>
<evidence type="ECO:0000313" key="2">
    <source>
        <dbReference type="EMBL" id="ACS33886.1"/>
    </source>
</evidence>
<dbReference type="PANTHER" id="PTHR34704:SF1">
    <property type="entry name" value="ATPASE"/>
    <property type="match status" value="1"/>
</dbReference>
<dbReference type="STRING" id="593117.TGAM_1384"/>
<reference evidence="2 3" key="1">
    <citation type="journal article" date="2007" name="Genome Biol.">
        <title>Genome analysis and genome-wide proteomics of Thermococcus gammatolerans, the most radioresistant organism known amongst the Archaea.</title>
        <authorList>
            <person name="Zivanovic Y."/>
            <person name="Armengaud J."/>
            <person name="Lagorce A."/>
            <person name="Leplat C."/>
            <person name="Guerin P."/>
            <person name="Dutertre M."/>
            <person name="Anthouard V."/>
            <person name="Forterre P."/>
            <person name="Wincker P."/>
            <person name="Confalonieri F."/>
        </authorList>
    </citation>
    <scope>NUCLEOTIDE SEQUENCE [LARGE SCALE GENOMIC DNA]</scope>
    <source>
        <strain evidence="3">DSM 15229 / JCM 11827 / EJ3</strain>
    </source>
</reference>
<feature type="domain" description="AAA" evidence="1">
    <location>
        <begin position="19"/>
        <end position="117"/>
    </location>
</feature>
<evidence type="ECO:0000259" key="1">
    <source>
        <dbReference type="Pfam" id="PF13173"/>
    </source>
</evidence>
<dbReference type="Pfam" id="PF13173">
    <property type="entry name" value="AAA_14"/>
    <property type="match status" value="1"/>
</dbReference>
<proteinExistence type="predicted"/>
<dbReference type="KEGG" id="tga:TGAM_1384"/>
<keyword evidence="3" id="KW-1185">Reference proteome</keyword>
<dbReference type="Proteomes" id="UP000001488">
    <property type="component" value="Chromosome"/>
</dbReference>
<organism evidence="2 3">
    <name type="scientific">Thermococcus gammatolerans (strain DSM 15229 / JCM 11827 / EJ3)</name>
    <dbReference type="NCBI Taxonomy" id="593117"/>
    <lineage>
        <taxon>Archaea</taxon>
        <taxon>Methanobacteriati</taxon>
        <taxon>Methanobacteriota</taxon>
        <taxon>Thermococci</taxon>
        <taxon>Thermococcales</taxon>
        <taxon>Thermococcaceae</taxon>
        <taxon>Thermococcus</taxon>
    </lineage>
</organism>
<dbReference type="SUPFAM" id="SSF52540">
    <property type="entry name" value="P-loop containing nucleoside triphosphate hydrolases"/>
    <property type="match status" value="1"/>
</dbReference>
<dbReference type="InterPro" id="IPR041682">
    <property type="entry name" value="AAA_14"/>
</dbReference>
<dbReference type="PaxDb" id="593117-TGAM_1384"/>